<evidence type="ECO:0000313" key="4">
    <source>
        <dbReference type="Proteomes" id="UP000325286"/>
    </source>
</evidence>
<protein>
    <submittedName>
        <fullName evidence="3">Uncharacterized protein</fullName>
    </submittedName>
</protein>
<feature type="transmembrane region" description="Helical" evidence="2">
    <location>
        <begin position="71"/>
        <end position="94"/>
    </location>
</feature>
<feature type="compositionally biased region" description="Acidic residues" evidence="1">
    <location>
        <begin position="436"/>
        <end position="448"/>
    </location>
</feature>
<accession>A0A5B9QZX5</accession>
<name>A0A5B9QZX5_9BACT</name>
<feature type="compositionally biased region" description="Basic residues" evidence="1">
    <location>
        <begin position="420"/>
        <end position="429"/>
    </location>
</feature>
<keyword evidence="2" id="KW-0472">Membrane</keyword>
<feature type="transmembrane region" description="Helical" evidence="2">
    <location>
        <begin position="217"/>
        <end position="236"/>
    </location>
</feature>
<organism evidence="3 4">
    <name type="scientific">Roseimaritima ulvae</name>
    <dbReference type="NCBI Taxonomy" id="980254"/>
    <lineage>
        <taxon>Bacteria</taxon>
        <taxon>Pseudomonadati</taxon>
        <taxon>Planctomycetota</taxon>
        <taxon>Planctomycetia</taxon>
        <taxon>Pirellulales</taxon>
        <taxon>Pirellulaceae</taxon>
        <taxon>Roseimaritima</taxon>
    </lineage>
</organism>
<dbReference type="EMBL" id="CP042914">
    <property type="protein sequence ID" value="QEG43490.1"/>
    <property type="molecule type" value="Genomic_DNA"/>
</dbReference>
<reference evidence="3 4" key="1">
    <citation type="submission" date="2019-08" db="EMBL/GenBank/DDBJ databases">
        <title>Deep-cultivation of Planctomycetes and their phenomic and genomic characterization uncovers novel biology.</title>
        <authorList>
            <person name="Wiegand S."/>
            <person name="Jogler M."/>
            <person name="Boedeker C."/>
            <person name="Pinto D."/>
            <person name="Vollmers J."/>
            <person name="Rivas-Marin E."/>
            <person name="Kohn T."/>
            <person name="Peeters S.H."/>
            <person name="Heuer A."/>
            <person name="Rast P."/>
            <person name="Oberbeckmann S."/>
            <person name="Bunk B."/>
            <person name="Jeske O."/>
            <person name="Meyerdierks A."/>
            <person name="Storesund J.E."/>
            <person name="Kallscheuer N."/>
            <person name="Luecker S."/>
            <person name="Lage O.M."/>
            <person name="Pohl T."/>
            <person name="Merkel B.J."/>
            <person name="Hornburger P."/>
            <person name="Mueller R.-W."/>
            <person name="Bruemmer F."/>
            <person name="Labrenz M."/>
            <person name="Spormann A.M."/>
            <person name="Op den Camp H."/>
            <person name="Overmann J."/>
            <person name="Amann R."/>
            <person name="Jetten M.S.M."/>
            <person name="Mascher T."/>
            <person name="Medema M.H."/>
            <person name="Devos D.P."/>
            <person name="Kaster A.-K."/>
            <person name="Ovreas L."/>
            <person name="Rohde M."/>
            <person name="Galperin M.Y."/>
            <person name="Jogler C."/>
        </authorList>
    </citation>
    <scope>NUCLEOTIDE SEQUENCE [LARGE SCALE GENOMIC DNA]</scope>
    <source>
        <strain evidence="3 4">UC8</strain>
    </source>
</reference>
<evidence type="ECO:0000256" key="1">
    <source>
        <dbReference type="SAM" id="MobiDB-lite"/>
    </source>
</evidence>
<dbReference type="KEGG" id="rul:UC8_55400"/>
<feature type="compositionally biased region" description="Acidic residues" evidence="1">
    <location>
        <begin position="479"/>
        <end position="490"/>
    </location>
</feature>
<evidence type="ECO:0000256" key="2">
    <source>
        <dbReference type="SAM" id="Phobius"/>
    </source>
</evidence>
<dbReference type="Proteomes" id="UP000325286">
    <property type="component" value="Chromosome"/>
</dbReference>
<dbReference type="RefSeq" id="WP_068129666.1">
    <property type="nucleotide sequence ID" value="NZ_CP042914.1"/>
</dbReference>
<feature type="transmembrane region" description="Helical" evidence="2">
    <location>
        <begin position="256"/>
        <end position="274"/>
    </location>
</feature>
<evidence type="ECO:0000313" key="3">
    <source>
        <dbReference type="EMBL" id="QEG43490.1"/>
    </source>
</evidence>
<proteinExistence type="predicted"/>
<feature type="transmembrane region" description="Helical" evidence="2">
    <location>
        <begin position="154"/>
        <end position="172"/>
    </location>
</feature>
<keyword evidence="2" id="KW-0812">Transmembrane</keyword>
<keyword evidence="2" id="KW-1133">Transmembrane helix</keyword>
<keyword evidence="4" id="KW-1185">Reference proteome</keyword>
<feature type="compositionally biased region" description="Acidic residues" evidence="1">
    <location>
        <begin position="360"/>
        <end position="373"/>
    </location>
</feature>
<feature type="transmembrane region" description="Helical" evidence="2">
    <location>
        <begin position="192"/>
        <end position="210"/>
    </location>
</feature>
<dbReference type="AlphaFoldDB" id="A0A5B9QZX5"/>
<feature type="compositionally biased region" description="Polar residues" evidence="1">
    <location>
        <begin position="538"/>
        <end position="551"/>
    </location>
</feature>
<sequence>MSFDRRPQLAQRRRRIIYAHGLGTSDRVSPAATAASRQARRPTAAYGARVHRRLRARWFGLVPVRRRSLSLAIAVVATAATLLSLGHGAALRWAPLAYAPEIARPLRLDRPDSFGNWLGTLLLLTSAGAAFLIYQLRRYRSDDYQGRYRIWRPVILLLAVAGLDAVTGLVDWCGHLLDAGLGERKALSGGDWIRLSLTIGGTALYLRLLAEVWRSRVASIALTLTALAMAYPTLVHWKILQIDSPLTSTLHSAAPLWARTAIWVAMLAYLRMLYRDVRQIDAHDRLADRMRNLKLVRLWNSEADDEPSETDAKTAAKTKRASARAATASPGEPQAKRNAGKRTAEPDRRKNSKHAKDSEDEKDLQDSGDGDESQPDRPKRRWFGLRKPAATDPQDSDEEQPDEPADDAQAAEQEDQPDRPKRRWFRLRKPAATDPQDGDEDQSDEQSDDAQAAEQEDQPDRPKRRWFGLRKPAATAPQDSDEDQSDEQSDDAQAAEQEDQPARPKRRWFGLRKPAATDPQNGDEDQPDEQSDDRDDAPQSQSARPAATSRQDAAPAAPPQRVADGEQELDPDTIDWSSLNKSERRRLRRELKRQGKAA</sequence>
<feature type="compositionally biased region" description="Basic and acidic residues" evidence="1">
    <location>
        <begin position="342"/>
        <end position="359"/>
    </location>
</feature>
<feature type="region of interest" description="Disordered" evidence="1">
    <location>
        <begin position="302"/>
        <end position="598"/>
    </location>
</feature>
<feature type="compositionally biased region" description="Acidic residues" evidence="1">
    <location>
        <begin position="521"/>
        <end position="535"/>
    </location>
</feature>
<feature type="compositionally biased region" description="Acidic residues" evidence="1">
    <location>
        <begin position="394"/>
        <end position="406"/>
    </location>
</feature>
<feature type="compositionally biased region" description="Basic residues" evidence="1">
    <location>
        <begin position="583"/>
        <end position="598"/>
    </location>
</feature>
<dbReference type="OrthoDB" id="246483at2"/>
<gene>
    <name evidence="3" type="ORF">UC8_55400</name>
</gene>
<feature type="transmembrane region" description="Helical" evidence="2">
    <location>
        <begin position="114"/>
        <end position="134"/>
    </location>
</feature>